<evidence type="ECO:0000313" key="2">
    <source>
        <dbReference type="Proteomes" id="UP000033699"/>
    </source>
</evidence>
<keyword evidence="2" id="KW-1185">Reference proteome</keyword>
<sequence>MTEHPSDLALTAERRLLTGESHRSLLAMMEAGHDVQSIPEASREQADLEAGIFLKTCKIGGLSAHPAGILKVQPKSTTQLTIRLLDEPYVIHHWADHLLPERHSRVTGYPEDQIGGLPGLRYRVGPRAITLYRPGHDAEVRLTGFNTRWWTRISANAQSRRDILATESDWTDLEKAAHTSSQKYSADDARLASPLLRRIRATAGPGEINATDAWTSGHSLRVETTDGPACDQLVEVFNRSLGWQLERGWCGCRSSRRDGCCLNFKVPETGQEIDYSNLRWGRSADPRRLAHVAELNSLAFA</sequence>
<dbReference type="AlphaFoldDB" id="A0A0F2TBT7"/>
<reference evidence="1 2" key="1">
    <citation type="submission" date="2015-02" db="EMBL/GenBank/DDBJ databases">
        <authorList>
            <person name="Ju K.-S."/>
            <person name="Doroghazi J.R."/>
            <person name="Metcalf W."/>
        </authorList>
    </citation>
    <scope>NUCLEOTIDE SEQUENCE [LARGE SCALE GENOMIC DNA]</scope>
    <source>
        <strain evidence="1 2">ATCC 31215</strain>
    </source>
</reference>
<dbReference type="Proteomes" id="UP000033699">
    <property type="component" value="Unassembled WGS sequence"/>
</dbReference>
<gene>
    <name evidence="1" type="ORF">VM95_24115</name>
</gene>
<dbReference type="RefSeq" id="WP_045700167.1">
    <property type="nucleotide sequence ID" value="NZ_JZKH01000055.1"/>
</dbReference>
<comment type="caution">
    <text evidence="1">The sequence shown here is derived from an EMBL/GenBank/DDBJ whole genome shotgun (WGS) entry which is preliminary data.</text>
</comment>
<dbReference type="PATRIC" id="fig|359131.3.peg.5839"/>
<proteinExistence type="predicted"/>
<evidence type="ECO:0000313" key="1">
    <source>
        <dbReference type="EMBL" id="KJS59931.1"/>
    </source>
</evidence>
<organism evidence="1 2">
    <name type="scientific">Streptomyces rubellomurinus (strain ATCC 31215)</name>
    <dbReference type="NCBI Taxonomy" id="359131"/>
    <lineage>
        <taxon>Bacteria</taxon>
        <taxon>Bacillati</taxon>
        <taxon>Actinomycetota</taxon>
        <taxon>Actinomycetes</taxon>
        <taxon>Kitasatosporales</taxon>
        <taxon>Streptomycetaceae</taxon>
        <taxon>Streptomyces</taxon>
    </lineage>
</organism>
<dbReference type="OrthoDB" id="4011023at2"/>
<dbReference type="EMBL" id="JZKH01000055">
    <property type="protein sequence ID" value="KJS59931.1"/>
    <property type="molecule type" value="Genomic_DNA"/>
</dbReference>
<protein>
    <submittedName>
        <fullName evidence="1">Uncharacterized protein</fullName>
    </submittedName>
</protein>
<accession>A0A0F2TBT7</accession>
<name>A0A0F2TBT7_STRR3</name>